<dbReference type="AlphaFoldDB" id="A0A6P7KV74"/>
<feature type="domain" description="ZP" evidence="4">
    <location>
        <begin position="101"/>
        <end position="349"/>
    </location>
</feature>
<dbReference type="GO" id="GO:0035803">
    <property type="term" value="P:egg coat formation"/>
    <property type="evidence" value="ECO:0007669"/>
    <property type="project" value="TreeGrafter"/>
</dbReference>
<name>A0A6P7KV74_BETSP</name>
<protein>
    <submittedName>
        <fullName evidence="6">Uncharacterized protein LOC114843692</fullName>
    </submittedName>
</protein>
<dbReference type="InterPro" id="IPR001507">
    <property type="entry name" value="ZP_dom"/>
</dbReference>
<dbReference type="GO" id="GO:2000344">
    <property type="term" value="P:positive regulation of acrosome reaction"/>
    <property type="evidence" value="ECO:0007669"/>
    <property type="project" value="TreeGrafter"/>
</dbReference>
<dbReference type="Gene3D" id="2.60.40.3210">
    <property type="entry name" value="Zona pellucida, ZP-N domain"/>
    <property type="match status" value="1"/>
</dbReference>
<dbReference type="PROSITE" id="PS51034">
    <property type="entry name" value="ZP_2"/>
    <property type="match status" value="1"/>
</dbReference>
<keyword evidence="1" id="KW-1015">Disulfide bond</keyword>
<feature type="signal peptide" evidence="3">
    <location>
        <begin position="1"/>
        <end position="16"/>
    </location>
</feature>
<dbReference type="InParanoid" id="A0A6P7KV74"/>
<evidence type="ECO:0000313" key="6">
    <source>
        <dbReference type="RefSeq" id="XP_028986336.1"/>
    </source>
</evidence>
<reference evidence="6" key="1">
    <citation type="submission" date="2025-08" db="UniProtKB">
        <authorList>
            <consortium name="RefSeq"/>
        </authorList>
    </citation>
    <scope>IDENTIFICATION</scope>
</reference>
<feature type="region of interest" description="Disordered" evidence="2">
    <location>
        <begin position="642"/>
        <end position="675"/>
    </location>
</feature>
<dbReference type="GeneID" id="114843692"/>
<dbReference type="InterPro" id="IPR055355">
    <property type="entry name" value="ZP-C"/>
</dbReference>
<keyword evidence="5" id="KW-1185">Reference proteome</keyword>
<dbReference type="GO" id="GO:0032190">
    <property type="term" value="F:acrosin binding"/>
    <property type="evidence" value="ECO:0007669"/>
    <property type="project" value="TreeGrafter"/>
</dbReference>
<dbReference type="OrthoDB" id="8956379at2759"/>
<evidence type="ECO:0000259" key="4">
    <source>
        <dbReference type="PROSITE" id="PS51034"/>
    </source>
</evidence>
<dbReference type="FunFam" id="2.60.40.4100:FF:000002">
    <property type="entry name" value="Zona pellucida sperm-binding protein 3"/>
    <property type="match status" value="1"/>
</dbReference>
<proteinExistence type="predicted"/>
<feature type="compositionally biased region" description="Basic and acidic residues" evidence="2">
    <location>
        <begin position="503"/>
        <end position="517"/>
    </location>
</feature>
<dbReference type="GO" id="GO:0031012">
    <property type="term" value="C:extracellular matrix"/>
    <property type="evidence" value="ECO:0007669"/>
    <property type="project" value="TreeGrafter"/>
</dbReference>
<dbReference type="PANTHER" id="PTHR11576:SF15">
    <property type="entry name" value="ZONA PELLUCIDA SPERM-BINDING PROTEIN 3-LIKE"/>
    <property type="match status" value="1"/>
</dbReference>
<evidence type="ECO:0000256" key="3">
    <source>
        <dbReference type="SAM" id="SignalP"/>
    </source>
</evidence>
<dbReference type="KEGG" id="bspl:114843692"/>
<feature type="compositionally biased region" description="Low complexity" evidence="2">
    <location>
        <begin position="519"/>
        <end position="532"/>
    </location>
</feature>
<feature type="region of interest" description="Disordered" evidence="2">
    <location>
        <begin position="480"/>
        <end position="532"/>
    </location>
</feature>
<feature type="compositionally biased region" description="Polar residues" evidence="2">
    <location>
        <begin position="490"/>
        <end position="502"/>
    </location>
</feature>
<dbReference type="PANTHER" id="PTHR11576">
    <property type="entry name" value="ZONA PELLUCIDA SPERM-BINDING PROTEIN 3"/>
    <property type="match status" value="1"/>
</dbReference>
<gene>
    <name evidence="6" type="primary">LOC114843692</name>
</gene>
<dbReference type="Pfam" id="PF00100">
    <property type="entry name" value="Zona_pellucida"/>
    <property type="match status" value="1"/>
</dbReference>
<dbReference type="SMART" id="SM00241">
    <property type="entry name" value="ZP"/>
    <property type="match status" value="1"/>
</dbReference>
<dbReference type="InterPro" id="IPR042235">
    <property type="entry name" value="ZP-C_dom"/>
</dbReference>
<dbReference type="GO" id="GO:0007339">
    <property type="term" value="P:binding of sperm to zona pellucida"/>
    <property type="evidence" value="ECO:0007669"/>
    <property type="project" value="TreeGrafter"/>
</dbReference>
<dbReference type="RefSeq" id="XP_028986336.1">
    <property type="nucleotide sequence ID" value="XM_029130503.3"/>
</dbReference>
<evidence type="ECO:0000313" key="5">
    <source>
        <dbReference type="Proteomes" id="UP000515150"/>
    </source>
</evidence>
<evidence type="ECO:0000256" key="2">
    <source>
        <dbReference type="SAM" id="MobiDB-lite"/>
    </source>
</evidence>
<dbReference type="Proteomes" id="UP000515150">
    <property type="component" value="Chromosome 16"/>
</dbReference>
<feature type="compositionally biased region" description="Basic residues" evidence="2">
    <location>
        <begin position="660"/>
        <end position="669"/>
    </location>
</feature>
<evidence type="ECO:0000256" key="1">
    <source>
        <dbReference type="ARBA" id="ARBA00023157"/>
    </source>
</evidence>
<dbReference type="Gene3D" id="2.60.40.4100">
    <property type="entry name" value="Zona pellucida, ZP-C domain"/>
    <property type="match status" value="1"/>
</dbReference>
<sequence>MMFSCLLCSLFGVIVAGPVQRATWWEGKRSFLPEHDGARLRPSFLHLPIFHHAPHPLVAAELFRPLSYKRPLPAGLTALLLPPTRQPESVQETGARAVDIWCGVAQLSVRVDRFQLRAWSVPSLFRLGSCQPSKVSLRFLYFHYGLLECDGEAKVIGGQMVYSHLLTYTPPRQDYVLRAVPLNLSIHCQYNRFHYTYQVGFIPQLQHTTFMKNLKPKLSFSLTVCNAQWEPLPTGHWFFLGEQVYFVAQSSALLPGERLYVDSCYATSSSESDSTPRLEIISNLGCMTDSRREGSSSQFLLREDSVVKFSVDAFLFKAMSQTLYLHCSMAVGLATSVNSKSCNYKKVTGRWEELEAQSSVCSCCDSMCADTQHSMNSSPYTIVSPGWFIGQKGEEKRIIENISFQAEDVANWTNEEKKSDVNLGKNLNVQTFSHLVKKDEIKIPDMMSSTAKKITWRHSNAGSWSEKKEKEKLFVQNAHSPVADMESDGSVMSDQIRPQENVNKQEMEEVFRTKDDSESVSSSDNSSSNTSDVRFATSSGFYLIGLNNNVSIAANPVINPCTNGDGRCSVRGAIRPERGSTVKTSIAESFAAFFYGDANTNESQFDERLETLTQTHPVTGNLEFYPPGFSHARKLGKSRCKSNKTPFIRSEQSKPVNKPVKTKSSRMSKKAGDSFSSKIIDGDESMLHGLQIRESELEHSAHPTELRNASYVDGLLCESEFDSGIEENKALHLSQFTAAANKQRETHNFSRTIPRNCSGSASSETSPNFILELLFPPRATK</sequence>
<accession>A0A6P7KV74</accession>
<organism evidence="5 6">
    <name type="scientific">Betta splendens</name>
    <name type="common">Siamese fighting fish</name>
    <dbReference type="NCBI Taxonomy" id="158456"/>
    <lineage>
        <taxon>Eukaryota</taxon>
        <taxon>Metazoa</taxon>
        <taxon>Chordata</taxon>
        <taxon>Craniata</taxon>
        <taxon>Vertebrata</taxon>
        <taxon>Euteleostomi</taxon>
        <taxon>Actinopterygii</taxon>
        <taxon>Neopterygii</taxon>
        <taxon>Teleostei</taxon>
        <taxon>Neoteleostei</taxon>
        <taxon>Acanthomorphata</taxon>
        <taxon>Anabantaria</taxon>
        <taxon>Anabantiformes</taxon>
        <taxon>Anabantoidei</taxon>
        <taxon>Osphronemidae</taxon>
        <taxon>Betta</taxon>
    </lineage>
</organism>
<keyword evidence="3" id="KW-0732">Signal</keyword>
<feature type="chain" id="PRO_5028189555" evidence="3">
    <location>
        <begin position="17"/>
        <end position="781"/>
    </location>
</feature>